<dbReference type="Proteomes" id="UP001295684">
    <property type="component" value="Unassembled WGS sequence"/>
</dbReference>
<name>A0AAD1XX65_EUPCR</name>
<protein>
    <submittedName>
        <fullName evidence="2">Uncharacterized protein</fullName>
    </submittedName>
</protein>
<organism evidence="2 3">
    <name type="scientific">Euplotes crassus</name>
    <dbReference type="NCBI Taxonomy" id="5936"/>
    <lineage>
        <taxon>Eukaryota</taxon>
        <taxon>Sar</taxon>
        <taxon>Alveolata</taxon>
        <taxon>Ciliophora</taxon>
        <taxon>Intramacronucleata</taxon>
        <taxon>Spirotrichea</taxon>
        <taxon>Hypotrichia</taxon>
        <taxon>Euplotida</taxon>
        <taxon>Euplotidae</taxon>
        <taxon>Moneuplotes</taxon>
    </lineage>
</organism>
<keyword evidence="3" id="KW-1185">Reference proteome</keyword>
<sequence>MDDCRRKLYYSSQPSFKVPLIPTSRYSKMTYGYCGTRCSMRCYTCRFNIMMMNSDLPYQRLLNQEFEKLYGYDFSKVDPIPDYEGVNLLEDKDPDIIDIDYSSLDFENLDIDLPLIVKSSETRSEFSNKNTLDIFSVDETDVDHSEPSNIKPCLKKSAKPKKRKARAKKNKKNKVFIKSSGETCIALRTRASSRLRA</sequence>
<evidence type="ECO:0000313" key="3">
    <source>
        <dbReference type="Proteomes" id="UP001295684"/>
    </source>
</evidence>
<evidence type="ECO:0000256" key="1">
    <source>
        <dbReference type="SAM" id="MobiDB-lite"/>
    </source>
</evidence>
<feature type="region of interest" description="Disordered" evidence="1">
    <location>
        <begin position="142"/>
        <end position="173"/>
    </location>
</feature>
<comment type="caution">
    <text evidence="2">The sequence shown here is derived from an EMBL/GenBank/DDBJ whole genome shotgun (WGS) entry which is preliminary data.</text>
</comment>
<feature type="compositionally biased region" description="Basic residues" evidence="1">
    <location>
        <begin position="153"/>
        <end position="173"/>
    </location>
</feature>
<proteinExistence type="predicted"/>
<gene>
    <name evidence="2" type="ORF">ECRASSUSDP1_LOCUS22000</name>
</gene>
<reference evidence="2" key="1">
    <citation type="submission" date="2023-07" db="EMBL/GenBank/DDBJ databases">
        <authorList>
            <consortium name="AG Swart"/>
            <person name="Singh M."/>
            <person name="Singh A."/>
            <person name="Seah K."/>
            <person name="Emmerich C."/>
        </authorList>
    </citation>
    <scope>NUCLEOTIDE SEQUENCE</scope>
    <source>
        <strain evidence="2">DP1</strain>
    </source>
</reference>
<dbReference type="AlphaFoldDB" id="A0AAD1XX65"/>
<accession>A0AAD1XX65</accession>
<evidence type="ECO:0000313" key="2">
    <source>
        <dbReference type="EMBL" id="CAI2380564.1"/>
    </source>
</evidence>
<dbReference type="EMBL" id="CAMPGE010022524">
    <property type="protein sequence ID" value="CAI2380564.1"/>
    <property type="molecule type" value="Genomic_DNA"/>
</dbReference>